<comment type="similarity">
    <text evidence="3 10 11">Belongs to the universal ribosomal protein uS4 family.</text>
</comment>
<dbReference type="CDD" id="cd00165">
    <property type="entry name" value="S4"/>
    <property type="match status" value="1"/>
</dbReference>
<proteinExistence type="inferred from homology"/>
<dbReference type="PANTHER" id="PTHR11831:SF4">
    <property type="entry name" value="SMALL RIBOSOMAL SUBUNIT PROTEIN US4M"/>
    <property type="match status" value="1"/>
</dbReference>
<dbReference type="AlphaFoldDB" id="A0A9X7P568"/>
<dbReference type="Pfam" id="PF01479">
    <property type="entry name" value="S4"/>
    <property type="match status" value="1"/>
</dbReference>
<comment type="caution">
    <text evidence="14">The sequence shown here is derived from an EMBL/GenBank/DDBJ whole genome shotgun (WGS) entry which is preliminary data.</text>
</comment>
<dbReference type="InterPro" id="IPR036986">
    <property type="entry name" value="S4_RNA-bd_sf"/>
</dbReference>
<organism evidence="14 15">
    <name type="scientific">Neomoorella stamsii</name>
    <dbReference type="NCBI Taxonomy" id="1266720"/>
    <lineage>
        <taxon>Bacteria</taxon>
        <taxon>Bacillati</taxon>
        <taxon>Bacillota</taxon>
        <taxon>Clostridia</taxon>
        <taxon>Neomoorellales</taxon>
        <taxon>Neomoorellaceae</taxon>
        <taxon>Neomoorella</taxon>
    </lineage>
</organism>
<dbReference type="InterPro" id="IPR018079">
    <property type="entry name" value="Ribosomal_uS4_CS"/>
</dbReference>
<dbReference type="Gene3D" id="3.10.290.10">
    <property type="entry name" value="RNA-binding S4 domain"/>
    <property type="match status" value="1"/>
</dbReference>
<evidence type="ECO:0000256" key="4">
    <source>
        <dbReference type="ARBA" id="ARBA00022730"/>
    </source>
</evidence>
<dbReference type="Gene3D" id="1.10.1050.10">
    <property type="entry name" value="Ribosomal Protein S4 Delta 41, Chain A, domain 1"/>
    <property type="match status" value="1"/>
</dbReference>
<dbReference type="GO" id="GO:0015935">
    <property type="term" value="C:small ribosomal subunit"/>
    <property type="evidence" value="ECO:0007669"/>
    <property type="project" value="InterPro"/>
</dbReference>
<comment type="function">
    <text evidence="2 10">One of the primary rRNA binding proteins, it binds directly to 16S rRNA where it nucleates assembly of the body of the 30S subunit.</text>
</comment>
<dbReference type="PROSITE" id="PS50889">
    <property type="entry name" value="S4"/>
    <property type="match status" value="1"/>
</dbReference>
<keyword evidence="4 10" id="KW-0699">rRNA-binding</keyword>
<dbReference type="InterPro" id="IPR005709">
    <property type="entry name" value="Ribosomal_uS4_bac-type"/>
</dbReference>
<evidence type="ECO:0000256" key="10">
    <source>
        <dbReference type="HAMAP-Rule" id="MF_01306"/>
    </source>
</evidence>
<evidence type="ECO:0000259" key="12">
    <source>
        <dbReference type="SMART" id="SM00363"/>
    </source>
</evidence>
<name>A0A9X7P568_9FIRM</name>
<evidence type="ECO:0000259" key="13">
    <source>
        <dbReference type="SMART" id="SM01390"/>
    </source>
</evidence>
<dbReference type="Proteomes" id="UP000239430">
    <property type="component" value="Unassembled WGS sequence"/>
</dbReference>
<dbReference type="InterPro" id="IPR002942">
    <property type="entry name" value="S4_RNA-bd"/>
</dbReference>
<keyword evidence="5 10" id="KW-0694">RNA-binding</keyword>
<dbReference type="GO" id="GO:0042274">
    <property type="term" value="P:ribosomal small subunit biogenesis"/>
    <property type="evidence" value="ECO:0007669"/>
    <property type="project" value="TreeGrafter"/>
</dbReference>
<dbReference type="FunFam" id="3.10.290.10:FF:000001">
    <property type="entry name" value="30S ribosomal protein S4"/>
    <property type="match status" value="1"/>
</dbReference>
<dbReference type="InterPro" id="IPR001912">
    <property type="entry name" value="Ribosomal_uS4_N"/>
</dbReference>
<dbReference type="NCBIfam" id="TIGR01017">
    <property type="entry name" value="rpsD_bact"/>
    <property type="match status" value="1"/>
</dbReference>
<dbReference type="Pfam" id="PF00163">
    <property type="entry name" value="Ribosomal_S4"/>
    <property type="match status" value="1"/>
</dbReference>
<feature type="domain" description="RNA-binding S4" evidence="12">
    <location>
        <begin position="98"/>
        <end position="160"/>
    </location>
</feature>
<accession>A0A9X7P568</accession>
<evidence type="ECO:0000256" key="1">
    <source>
        <dbReference type="ARBA" id="ARBA00003004"/>
    </source>
</evidence>
<evidence type="ECO:0000256" key="9">
    <source>
        <dbReference type="ARBA" id="ARBA00035254"/>
    </source>
</evidence>
<dbReference type="RefSeq" id="WP_054937143.1">
    <property type="nucleotide sequence ID" value="NZ_PVXL01000062.1"/>
</dbReference>
<keyword evidence="15" id="KW-1185">Reference proteome</keyword>
<evidence type="ECO:0000256" key="5">
    <source>
        <dbReference type="ARBA" id="ARBA00022884"/>
    </source>
</evidence>
<evidence type="ECO:0000256" key="11">
    <source>
        <dbReference type="RuleBase" id="RU003699"/>
    </source>
</evidence>
<evidence type="ECO:0000313" key="15">
    <source>
        <dbReference type="Proteomes" id="UP000239430"/>
    </source>
</evidence>
<reference evidence="14 15" key="1">
    <citation type="submission" date="2018-03" db="EMBL/GenBank/DDBJ databases">
        <title>Genome sequence of Moorella stamsii DSM 26217.</title>
        <authorList>
            <person name="Poehlein A."/>
            <person name="Daniel R."/>
        </authorList>
    </citation>
    <scope>NUCLEOTIDE SEQUENCE [LARGE SCALE GENOMIC DNA]</scope>
    <source>
        <strain evidence="15">DSM 26217</strain>
    </source>
</reference>
<dbReference type="GO" id="GO:0006412">
    <property type="term" value="P:translation"/>
    <property type="evidence" value="ECO:0007669"/>
    <property type="project" value="UniProtKB-UniRule"/>
</dbReference>
<protein>
    <recommendedName>
        <fullName evidence="9 10">Small ribosomal subunit protein uS4</fullName>
    </recommendedName>
</protein>
<evidence type="ECO:0000313" key="14">
    <source>
        <dbReference type="EMBL" id="PRR70634.1"/>
    </source>
</evidence>
<sequence length="208" mass="23870">MARYKESTCRLCRREGIKLFLKGDRCYSDKCAVARRPYAPGQHGQVKKKLSEYGLQLREKQKARRIYGILERQFSNYFEKAERMKGVTGENLLILLERRLDNVVYRLGFADSRAQARMLVRQGHFTVNGQKVNIPSYLVRPGDVIAVREKSKESPLFKEIAVAAAHRTVPVWLKSDPAALEGQVLALPTREQIDVPVQEHLIVELYSK</sequence>
<dbReference type="PROSITE" id="PS00632">
    <property type="entry name" value="RIBOSOMAL_S4"/>
    <property type="match status" value="1"/>
</dbReference>
<dbReference type="EMBL" id="PVXL01000062">
    <property type="protein sequence ID" value="PRR70634.1"/>
    <property type="molecule type" value="Genomic_DNA"/>
</dbReference>
<comment type="function">
    <text evidence="1 10">With S5 and S12 plays an important role in translational accuracy.</text>
</comment>
<evidence type="ECO:0000256" key="2">
    <source>
        <dbReference type="ARBA" id="ARBA00003866"/>
    </source>
</evidence>
<dbReference type="InterPro" id="IPR022801">
    <property type="entry name" value="Ribosomal_uS4"/>
</dbReference>
<dbReference type="SMART" id="SM01390">
    <property type="entry name" value="Ribosomal_S4"/>
    <property type="match status" value="1"/>
</dbReference>
<evidence type="ECO:0000256" key="8">
    <source>
        <dbReference type="ARBA" id="ARBA00025813"/>
    </source>
</evidence>
<evidence type="ECO:0000256" key="6">
    <source>
        <dbReference type="ARBA" id="ARBA00022980"/>
    </source>
</evidence>
<keyword evidence="7 10" id="KW-0687">Ribonucleoprotein</keyword>
<gene>
    <name evidence="10 14" type="primary">rpsD</name>
    <name evidence="14" type="ORF">MOST_26910</name>
</gene>
<evidence type="ECO:0000256" key="3">
    <source>
        <dbReference type="ARBA" id="ARBA00007465"/>
    </source>
</evidence>
<dbReference type="PANTHER" id="PTHR11831">
    <property type="entry name" value="30S 40S RIBOSOMAL PROTEIN"/>
    <property type="match status" value="1"/>
</dbReference>
<feature type="domain" description="Small ribosomal subunit protein uS4 N-terminal" evidence="13">
    <location>
        <begin position="3"/>
        <end position="97"/>
    </location>
</feature>
<dbReference type="FunFam" id="1.10.1050.10:FF:000001">
    <property type="entry name" value="30S ribosomal protein S4"/>
    <property type="match status" value="1"/>
</dbReference>
<dbReference type="GO" id="GO:0019843">
    <property type="term" value="F:rRNA binding"/>
    <property type="evidence" value="ECO:0007669"/>
    <property type="project" value="UniProtKB-UniRule"/>
</dbReference>
<dbReference type="SUPFAM" id="SSF55174">
    <property type="entry name" value="Alpha-L RNA-binding motif"/>
    <property type="match status" value="1"/>
</dbReference>
<dbReference type="SMART" id="SM00363">
    <property type="entry name" value="S4"/>
    <property type="match status" value="1"/>
</dbReference>
<dbReference type="GO" id="GO:0003735">
    <property type="term" value="F:structural constituent of ribosome"/>
    <property type="evidence" value="ECO:0007669"/>
    <property type="project" value="InterPro"/>
</dbReference>
<evidence type="ECO:0000256" key="7">
    <source>
        <dbReference type="ARBA" id="ARBA00023274"/>
    </source>
</evidence>
<comment type="subunit">
    <text evidence="8 10">Part of the 30S ribosomal subunit. Contacts protein S5. The interaction surface between S4 and S5 is involved in control of translational fidelity.</text>
</comment>
<dbReference type="NCBIfam" id="NF003717">
    <property type="entry name" value="PRK05327.1"/>
    <property type="match status" value="1"/>
</dbReference>
<dbReference type="HAMAP" id="MF_01306_B">
    <property type="entry name" value="Ribosomal_uS4_B"/>
    <property type="match status" value="1"/>
</dbReference>
<keyword evidence="6 10" id="KW-0689">Ribosomal protein</keyword>